<gene>
    <name evidence="14" type="primary">rgy</name>
    <name evidence="21" type="ORF">CF15_03740</name>
</gene>
<dbReference type="InterPro" id="IPR006171">
    <property type="entry name" value="TOPRIM_dom"/>
</dbReference>
<dbReference type="InterPro" id="IPR003593">
    <property type="entry name" value="AAA+_ATPase"/>
</dbReference>
<evidence type="ECO:0000256" key="14">
    <source>
        <dbReference type="HAMAP-Rule" id="MF_01125"/>
    </source>
</evidence>
<keyword evidence="4 14" id="KW-0479">Metal-binding</keyword>
<comment type="caution">
    <text evidence="21">The sequence shown here is derived from an EMBL/GenBank/DDBJ whole genome shotgun (WGS) entry which is preliminary data.</text>
</comment>
<evidence type="ECO:0000256" key="3">
    <source>
        <dbReference type="ARBA" id="ARBA00022490"/>
    </source>
</evidence>
<evidence type="ECO:0000256" key="7">
    <source>
        <dbReference type="ARBA" id="ARBA00022833"/>
    </source>
</evidence>
<feature type="domain" description="Toprim" evidence="17">
    <location>
        <begin position="614"/>
        <end position="778"/>
    </location>
</feature>
<dbReference type="AlphaFoldDB" id="A0A0V8RV39"/>
<dbReference type="SMART" id="SM00487">
    <property type="entry name" value="DEXDc"/>
    <property type="match status" value="1"/>
</dbReference>
<evidence type="ECO:0000256" key="1">
    <source>
        <dbReference type="ARBA" id="ARBA00004496"/>
    </source>
</evidence>
<dbReference type="Proteomes" id="UP000053352">
    <property type="component" value="Unassembled WGS sequence"/>
</dbReference>
<dbReference type="CDD" id="cd17924">
    <property type="entry name" value="DDXDc_reverse_gyrase"/>
    <property type="match status" value="1"/>
</dbReference>
<keyword evidence="22" id="KW-1185">Reference proteome</keyword>
<dbReference type="Gene3D" id="3.40.50.140">
    <property type="match status" value="1"/>
</dbReference>
<dbReference type="PROSITE" id="PS52039">
    <property type="entry name" value="TOPO_IA_2"/>
    <property type="match status" value="1"/>
</dbReference>
<comment type="catalytic activity">
    <reaction evidence="13 14 15">
        <text>ATP + H2O = ADP + phosphate + H(+)</text>
        <dbReference type="Rhea" id="RHEA:13065"/>
        <dbReference type="ChEBI" id="CHEBI:15377"/>
        <dbReference type="ChEBI" id="CHEBI:15378"/>
        <dbReference type="ChEBI" id="CHEBI:30616"/>
        <dbReference type="ChEBI" id="CHEBI:43474"/>
        <dbReference type="ChEBI" id="CHEBI:456216"/>
    </reaction>
</comment>
<evidence type="ECO:0000256" key="10">
    <source>
        <dbReference type="ARBA" id="ARBA00023125"/>
    </source>
</evidence>
<comment type="subunit">
    <text evidence="2 14">Monomer.</text>
</comment>
<dbReference type="PANTHER" id="PTHR43505:SF1">
    <property type="entry name" value="REVERSE GYRASE"/>
    <property type="match status" value="1"/>
</dbReference>
<evidence type="ECO:0000256" key="9">
    <source>
        <dbReference type="ARBA" id="ARBA00023029"/>
    </source>
</evidence>
<dbReference type="GO" id="GO:0008270">
    <property type="term" value="F:zinc ion binding"/>
    <property type="evidence" value="ECO:0007669"/>
    <property type="project" value="UniProtKB-UniRule"/>
</dbReference>
<feature type="active site" description="O-(5'-phospho-DNA)-tyrosine intermediate" evidence="14">
    <location>
        <position position="941"/>
    </location>
</feature>
<evidence type="ECO:0000259" key="20">
    <source>
        <dbReference type="PROSITE" id="PS52039"/>
    </source>
</evidence>
<dbReference type="InterPro" id="IPR014001">
    <property type="entry name" value="Helicase_ATP-bd"/>
</dbReference>
<dbReference type="GO" id="GO:0005737">
    <property type="term" value="C:cytoplasm"/>
    <property type="evidence" value="ECO:0007669"/>
    <property type="project" value="UniProtKB-SubCell"/>
</dbReference>
<feature type="domain" description="Topo IA-type catalytic" evidence="20">
    <location>
        <begin position="794"/>
        <end position="1202"/>
    </location>
</feature>
<dbReference type="PROSITE" id="PS52036">
    <property type="entry name" value="ZF_RG_N"/>
    <property type="match status" value="1"/>
</dbReference>
<comment type="domain">
    <text evidence="14">Introduction of positive supercoils requires the cooperation of both domains. The helicase-like domain probably does not directly unwind DNA, but more likely acts by driving ATP-dependent conformational changes within the whole enzyme. A beta hairpin in the 'latch' region of the N-terminal domain plays a regulatory role in the enzyme, repressing topoisomerase activity in the absence of ATP and preventing the enzyme from acting as an ATP-independent relaxing enzyme; it also helps to coordinate nucleotide hydrolysis by the ATPase domain with the supercoiling activity of the topoisomerase domain.</text>
</comment>
<name>A0A0V8RV39_PYROC</name>
<comment type="function">
    <text evidence="15">Modifies the topological state of DNA by introducing positive supercoils in an ATP-dependent process, increasing the linking number in steps of +1. Binds to single-stranded DNA, transiently cleaves and then rejoins the ends, introducing a positive supercoil in the process. The scissile phosphodiester is attacked by the catalytic tyrosine of the enzyme, resulting in the formation of a DNA-(5'-phosphotyrosyl)-enzyme intermediate. Involved in rewinding DNA strands in regions of the chromosome that have opened up to allow replication, transcription, DNA repair and/or for DNA protection.</text>
</comment>
<feature type="region of interest" description="Topoisomerase I" evidence="14">
    <location>
        <begin position="610"/>
        <end position="1218"/>
    </location>
</feature>
<dbReference type="GO" id="GO:0006265">
    <property type="term" value="P:DNA topological change"/>
    <property type="evidence" value="ECO:0007669"/>
    <property type="project" value="UniProtKB-UniRule"/>
</dbReference>
<evidence type="ECO:0000256" key="8">
    <source>
        <dbReference type="ARBA" id="ARBA00022840"/>
    </source>
</evidence>
<dbReference type="GO" id="GO:0005524">
    <property type="term" value="F:ATP binding"/>
    <property type="evidence" value="ECO:0007669"/>
    <property type="project" value="UniProtKB-UniRule"/>
</dbReference>
<evidence type="ECO:0000256" key="15">
    <source>
        <dbReference type="RuleBase" id="RU004026"/>
    </source>
</evidence>
<keyword evidence="11 14" id="KW-0413">Isomerase</keyword>
<comment type="cofactor">
    <cofactor evidence="14">
        <name>Zn(2+)</name>
        <dbReference type="ChEBI" id="CHEBI:29105"/>
    </cofactor>
    <text evidence="14">Binds 1 or 2 zinc ions per subunit.</text>
</comment>
<comment type="subcellular location">
    <subcellularLocation>
        <location evidence="1 14">Cytoplasm</location>
    </subcellularLocation>
</comment>
<dbReference type="GO" id="GO:0160097">
    <property type="term" value="F:reverse gyrase activity"/>
    <property type="evidence" value="ECO:0007669"/>
    <property type="project" value="UniProtKB-UniRule"/>
</dbReference>
<evidence type="ECO:0000256" key="5">
    <source>
        <dbReference type="ARBA" id="ARBA00022741"/>
    </source>
</evidence>
<dbReference type="PANTHER" id="PTHR43505">
    <property type="entry name" value="REVERSE GYRASE"/>
    <property type="match status" value="1"/>
</dbReference>
<dbReference type="InterPro" id="IPR003602">
    <property type="entry name" value="Topo_IA_DNA-bd_dom"/>
</dbReference>
<evidence type="ECO:0000256" key="16">
    <source>
        <dbReference type="SAM" id="Coils"/>
    </source>
</evidence>
<dbReference type="SUPFAM" id="SSF56712">
    <property type="entry name" value="Prokaryotic type I DNA topoisomerase"/>
    <property type="match status" value="1"/>
</dbReference>
<dbReference type="SMART" id="SM00382">
    <property type="entry name" value="AAA"/>
    <property type="match status" value="1"/>
</dbReference>
<dbReference type="NCBIfam" id="TIGR01054">
    <property type="entry name" value="rgy"/>
    <property type="match status" value="1"/>
</dbReference>
<feature type="domain" description="RG N-terminal-type" evidence="19">
    <location>
        <begin position="1"/>
        <end position="37"/>
    </location>
</feature>
<evidence type="ECO:0000313" key="22">
    <source>
        <dbReference type="Proteomes" id="UP000053352"/>
    </source>
</evidence>
<dbReference type="HAMAP" id="MF_01125">
    <property type="entry name" value="Reverse_gyrase"/>
    <property type="match status" value="1"/>
</dbReference>
<keyword evidence="10 14" id="KW-0238">DNA-binding</keyword>
<dbReference type="Gene3D" id="2.60.510.20">
    <property type="match status" value="1"/>
</dbReference>
<dbReference type="InterPro" id="IPR040569">
    <property type="entry name" value="Znf_Rg"/>
</dbReference>
<dbReference type="PRINTS" id="PR00417">
    <property type="entry name" value="PRTPISMRASEI"/>
</dbReference>
<dbReference type="PROSITE" id="PS51192">
    <property type="entry name" value="HELICASE_ATP_BIND_1"/>
    <property type="match status" value="1"/>
</dbReference>
<keyword evidence="7 14" id="KW-0862">Zinc</keyword>
<dbReference type="GO" id="GO:0008094">
    <property type="term" value="F:ATP-dependent activity, acting on DNA"/>
    <property type="evidence" value="ECO:0007669"/>
    <property type="project" value="UniProtKB-UniRule"/>
</dbReference>
<dbReference type="EMBL" id="LNTB01000001">
    <property type="protein sequence ID" value="KSW11918.1"/>
    <property type="molecule type" value="Genomic_DNA"/>
</dbReference>
<comment type="miscellaneous">
    <text evidence="14">This enzyme is the only unique feature of hyperthermophilic bacteria/archaea known and seems to be essential for adaptation to life at high temperatures. It may play a role in stabilization of DNA at high temperatures.</text>
</comment>
<keyword evidence="9 14" id="KW-0799">Topoisomerase</keyword>
<dbReference type="Gene3D" id="3.40.50.300">
    <property type="entry name" value="P-loop containing nucleotide triphosphate hydrolases"/>
    <property type="match status" value="3"/>
</dbReference>
<evidence type="ECO:0000256" key="2">
    <source>
        <dbReference type="ARBA" id="ARBA00011245"/>
    </source>
</evidence>
<dbReference type="CDD" id="cd00186">
    <property type="entry name" value="TOP1Ac"/>
    <property type="match status" value="1"/>
</dbReference>
<dbReference type="SUPFAM" id="SSF52540">
    <property type="entry name" value="P-loop containing nucleoside triphosphate hydrolases"/>
    <property type="match status" value="2"/>
</dbReference>
<dbReference type="SMART" id="SM00493">
    <property type="entry name" value="TOPRIM"/>
    <property type="match status" value="1"/>
</dbReference>
<dbReference type="InterPro" id="IPR013826">
    <property type="entry name" value="Topo_IA_cen_sub3"/>
</dbReference>
<dbReference type="GO" id="GO:0003677">
    <property type="term" value="F:DNA binding"/>
    <property type="evidence" value="ECO:0007669"/>
    <property type="project" value="UniProtKB-UniRule"/>
</dbReference>
<dbReference type="SMART" id="SM00436">
    <property type="entry name" value="TOP1Bc"/>
    <property type="match status" value="1"/>
</dbReference>
<keyword evidence="6 14" id="KW-0863">Zinc-finger</keyword>
<comment type="similarity">
    <text evidence="14">In the C-terminal section; belongs to the type IA topoisomerase family.</text>
</comment>
<dbReference type="STRING" id="2309.CF15_03740"/>
<comment type="similarity">
    <text evidence="12 14">In the N-terminal section; belongs to the DEAD box helicase family. DDVD subfamily.</text>
</comment>
<evidence type="ECO:0000259" key="18">
    <source>
        <dbReference type="PROSITE" id="PS51192"/>
    </source>
</evidence>
<evidence type="ECO:0000259" key="17">
    <source>
        <dbReference type="PROSITE" id="PS50880"/>
    </source>
</evidence>
<dbReference type="InterPro" id="IPR011545">
    <property type="entry name" value="DEAD/DEAH_box_helicase_dom"/>
</dbReference>
<evidence type="ECO:0000256" key="11">
    <source>
        <dbReference type="ARBA" id="ARBA00023235"/>
    </source>
</evidence>
<proteinExistence type="inferred from homology"/>
<dbReference type="GO" id="GO:0006260">
    <property type="term" value="P:DNA replication"/>
    <property type="evidence" value="ECO:0007669"/>
    <property type="project" value="UniProtKB-UniRule"/>
</dbReference>
<feature type="coiled-coil region" evidence="16">
    <location>
        <begin position="252"/>
        <end position="282"/>
    </location>
</feature>
<dbReference type="Pfam" id="PF17915">
    <property type="entry name" value="zf_Rg"/>
    <property type="match status" value="1"/>
</dbReference>
<dbReference type="Gene3D" id="1.10.460.10">
    <property type="entry name" value="Topoisomerase I, domain 2"/>
    <property type="match status" value="1"/>
</dbReference>
<dbReference type="Pfam" id="PF01751">
    <property type="entry name" value="Toprim"/>
    <property type="match status" value="1"/>
</dbReference>
<evidence type="ECO:0000256" key="4">
    <source>
        <dbReference type="ARBA" id="ARBA00022723"/>
    </source>
</evidence>
<dbReference type="InterPro" id="IPR013497">
    <property type="entry name" value="Topo_IA_cen"/>
</dbReference>
<dbReference type="InterPro" id="IPR023405">
    <property type="entry name" value="Topo_IA_core_domain"/>
</dbReference>
<dbReference type="Pfam" id="PF00270">
    <property type="entry name" value="DEAD"/>
    <property type="match status" value="1"/>
</dbReference>
<evidence type="ECO:0000259" key="19">
    <source>
        <dbReference type="PROSITE" id="PS52036"/>
    </source>
</evidence>
<evidence type="ECO:0000256" key="12">
    <source>
        <dbReference type="ARBA" id="ARBA00043976"/>
    </source>
</evidence>
<dbReference type="PROSITE" id="PS50880">
    <property type="entry name" value="TOPRIM"/>
    <property type="match status" value="1"/>
</dbReference>
<keyword evidence="8 14" id="KW-0067">ATP-binding</keyword>
<keyword evidence="5 14" id="KW-0547">Nucleotide-binding</keyword>
<dbReference type="InterPro" id="IPR005736">
    <property type="entry name" value="Reverse_gyrase"/>
</dbReference>
<reference evidence="21 22" key="1">
    <citation type="submission" date="2015-11" db="EMBL/GenBank/DDBJ databases">
        <title>Genome sequence of Pyrodictium occultum PL-19, a marine hyperthermophilic archaeon isolated from Volcano, Italy.</title>
        <authorList>
            <person name="Utturkar S."/>
            <person name="Huber H."/>
            <person name="Leptihn S."/>
            <person name="Brown S."/>
            <person name="Stetter K.O."/>
            <person name="Podar M."/>
        </authorList>
    </citation>
    <scope>NUCLEOTIDE SEQUENCE [LARGE SCALE GENOMIC DNA]</scope>
    <source>
        <strain evidence="21 22">PL-19</strain>
    </source>
</reference>
<protein>
    <recommendedName>
        <fullName evidence="14 15">Reverse gyrase</fullName>
        <ecNumber evidence="14">5.6.2.-</ecNumber>
    </recommendedName>
</protein>
<dbReference type="Pfam" id="PF01131">
    <property type="entry name" value="Topoisom_bac"/>
    <property type="match status" value="1"/>
</dbReference>
<keyword evidence="16" id="KW-0175">Coiled coil</keyword>
<dbReference type="GO" id="GO:0016887">
    <property type="term" value="F:ATP hydrolysis activity"/>
    <property type="evidence" value="ECO:0007669"/>
    <property type="project" value="RHEA"/>
</dbReference>
<organism evidence="21 22">
    <name type="scientific">Pyrodictium occultum</name>
    <dbReference type="NCBI Taxonomy" id="2309"/>
    <lineage>
        <taxon>Archaea</taxon>
        <taxon>Thermoproteota</taxon>
        <taxon>Thermoprotei</taxon>
        <taxon>Desulfurococcales</taxon>
        <taxon>Pyrodictiaceae</taxon>
        <taxon>Pyrodictium</taxon>
    </lineage>
</organism>
<dbReference type="InterPro" id="IPR013824">
    <property type="entry name" value="Topo_IA_cen_sub1"/>
</dbReference>
<dbReference type="InterPro" id="IPR003601">
    <property type="entry name" value="Topo_IA_2"/>
</dbReference>
<keyword evidence="14" id="KW-0378">Hydrolase</keyword>
<evidence type="ECO:0000256" key="13">
    <source>
        <dbReference type="ARBA" id="ARBA00049360"/>
    </source>
</evidence>
<feature type="domain" description="Helicase ATP-binding" evidence="18">
    <location>
        <begin position="92"/>
        <end position="250"/>
    </location>
</feature>
<sequence length="1218" mass="136086">MYHGACPNCGGPITADRLSQRLPCARCMPAAPESLPHDYYGLVERIGRELASRGVLQGYLYLYSTVTMLRDFEEFFHRLTGGRLWSAQRTWAKRLLQNESMAIVAPTGVGKTTLLSVYALYRARSGARAYYLLPTENLARQVEEKLRVLAERGGVAARIVSYYSSLSRSRREESLHLIERGDYDILVTTTGFLSRRWELLQGTRFDLVLVDDVDAVLRNSKNIDKILMLLGFDEETLATAYSLVKKKILASLAKLSGNIRRYEQLLREMEELQARLSAKLVTSTPGQLVIASATGRAQGLKPRLFRELLGFDIGRVYDYTRSIANFYHVSSDPAGDAVEAVRRLGPGGLVFVAKRFGKDLARRLVKALNEAGVRAGLALAGRRVLDRFASGEYDVLVGISSYYGVIVRGIDMPRRVLYTVFVGVPSQAVSAEKALQSPFRIVRAGVELGIEGSEETARLLSRTSPGEQTALRIALASGEKLDGRLGELLEGLQALRRRVLARLQETLEPGSSTVVGGVLYRHTGSDIVAITPDAATYLQASGRASRMLGSIMTHGVSIVFEEEEELVKLLSQRLRRYLESVDFEKLDWRKVEEEMEKARASRSSGTGRRVDIETCLIVVESPTKARTIASFFGRPVRRRVGSLTVYETTFYNHVSGKIHVASITASAGHLYDLSVDGEGVHGVEISGGGVSPVYKPIKRCLNCGHQFSSSSSVCPRCGSSNVVSKQDVVDALRQLASEVETVYIATDPDIEGEKIAYDLELLLKPYARSIKRIELHEITRNELLKALASPRSVDKRLASAQIVRRIEDRWIGFGLSQHLWSVFNKHWLGAGRVQTPVLGWIIDRYREWRANIGYNVYARLEDGPLLRLHFEEPSQARRVAEEITEKGLLVLDVAEELVDLNPPPPYTTESLIYDASRLMGYSSQKTMRIAQELFEAGLITYHRTDSTHVSALGQSIAREYLSSKGGIEDFQPRSWGPQGHHEAIRPTRPLDAETLRRMVALGELRLPITVRESHYRLYSLIFRRFIASQLRPARLRRLRILLGLEGYGPLAEVEAYVAAPVEGFHRYYPQPPLYPSLAGLRKGDRVKASRVVVRRGSTVYLYSHGDVVALMKRRGLGRPSTYAKILEALTRHGYVLESKYRKRLVPTKLGIEVYEYLEANYGDLVSEERTRRLNEEIEAIASGGLNPLTVLSEIYNELEQLLRHPATVQAAGKVEGHA</sequence>
<evidence type="ECO:0000313" key="21">
    <source>
        <dbReference type="EMBL" id="KSW11918.1"/>
    </source>
</evidence>
<feature type="binding site" evidence="14">
    <location>
        <position position="88"/>
    </location>
    <ligand>
        <name>ATP</name>
        <dbReference type="ChEBI" id="CHEBI:30616"/>
    </ligand>
</feature>
<accession>A0A0V8RV39</accession>
<dbReference type="InterPro" id="IPR027417">
    <property type="entry name" value="P-loop_NTPase"/>
</dbReference>
<dbReference type="Gene3D" id="1.10.290.10">
    <property type="entry name" value="Topoisomerase I, domain 4"/>
    <property type="match status" value="1"/>
</dbReference>
<dbReference type="EC" id="5.6.2.-" evidence="14"/>
<keyword evidence="3 14" id="KW-0963">Cytoplasm</keyword>
<evidence type="ECO:0000256" key="6">
    <source>
        <dbReference type="ARBA" id="ARBA00022771"/>
    </source>
</evidence>
<dbReference type="PROSITE" id="PS52037">
    <property type="entry name" value="ZF_RG_C"/>
    <property type="match status" value="1"/>
</dbReference>
<comment type="function">
    <text evidence="14">Modifies the topological state of DNA by introducing positive supercoils in an ATP-dependent process, increasing the linking number in steps of +1. Binds to single-stranded DNA, transiently cleaves and then rejoins the ends, introducing a positive supercoil in the process. The scissile phosphodiester is attacked by the catalytic tyrosine of the enzyme, resulting in the formation of a DNA-(5'-phosphotyrosyl)-enzyme intermediate. Probably involved in rewinding DNA strands in regions of the chromosome that have opened up to allow replication, transcription, DNA repair and/or for DNA protection.</text>
</comment>
<dbReference type="SMART" id="SM00437">
    <property type="entry name" value="TOP1Ac"/>
    <property type="match status" value="1"/>
</dbReference>